<dbReference type="Proteomes" id="UP000250275">
    <property type="component" value="Unassembled WGS sequence"/>
</dbReference>
<evidence type="ECO:0000313" key="5">
    <source>
        <dbReference type="Proteomes" id="UP000250275"/>
    </source>
</evidence>
<organism evidence="4 5">
    <name type="scientific">Eufriesea mexicana</name>
    <dbReference type="NCBI Taxonomy" id="516756"/>
    <lineage>
        <taxon>Eukaryota</taxon>
        <taxon>Metazoa</taxon>
        <taxon>Ecdysozoa</taxon>
        <taxon>Arthropoda</taxon>
        <taxon>Hexapoda</taxon>
        <taxon>Insecta</taxon>
        <taxon>Pterygota</taxon>
        <taxon>Neoptera</taxon>
        <taxon>Endopterygota</taxon>
        <taxon>Hymenoptera</taxon>
        <taxon>Apocrita</taxon>
        <taxon>Aculeata</taxon>
        <taxon>Apoidea</taxon>
        <taxon>Anthophila</taxon>
        <taxon>Apidae</taxon>
        <taxon>Eufriesea</taxon>
    </lineage>
</organism>
<evidence type="ECO:0000256" key="2">
    <source>
        <dbReference type="ARBA" id="ARBA00023292"/>
    </source>
</evidence>
<dbReference type="InterPro" id="IPR008211">
    <property type="entry name" value="Laminin_N"/>
</dbReference>
<accession>A0A310SGL0</accession>
<dbReference type="PANTHER" id="PTHR10574:SF436">
    <property type="entry name" value="LAMININ SUBUNIT ALPHA-2"/>
    <property type="match status" value="1"/>
</dbReference>
<dbReference type="EMBL" id="KQ761361">
    <property type="protein sequence ID" value="OAD57728.1"/>
    <property type="molecule type" value="Genomic_DNA"/>
</dbReference>
<keyword evidence="1" id="KW-1015">Disulfide bond</keyword>
<dbReference type="InterPro" id="IPR050440">
    <property type="entry name" value="Laminin/Netrin_ECM"/>
</dbReference>
<dbReference type="GO" id="GO:0009888">
    <property type="term" value="P:tissue development"/>
    <property type="evidence" value="ECO:0007669"/>
    <property type="project" value="TreeGrafter"/>
</dbReference>
<dbReference type="GO" id="GO:0005604">
    <property type="term" value="C:basement membrane"/>
    <property type="evidence" value="ECO:0007669"/>
    <property type="project" value="TreeGrafter"/>
</dbReference>
<dbReference type="PANTHER" id="PTHR10574">
    <property type="entry name" value="NETRIN/LAMININ-RELATED"/>
    <property type="match status" value="1"/>
</dbReference>
<dbReference type="SMART" id="SM00136">
    <property type="entry name" value="LamNT"/>
    <property type="match status" value="1"/>
</dbReference>
<dbReference type="AlphaFoldDB" id="A0A310SGL0"/>
<sequence length="161" mass="18149">MLSLGSLLRGTQFSKRGARVAPAVNDDRELLFVYQIEYVIVKAANSPRPAAWILERSIDGENFQPWQYYAPNDEECWTRYSVPPVTGKPVYIDDDDVICTSVYSRQTPMENGELQDEAAILHMLIPYHPPNGEASHNDLRPLSAIPSINSEAASWQKKKCP</sequence>
<dbReference type="Gene3D" id="2.60.120.260">
    <property type="entry name" value="Galactose-binding domain-like"/>
    <property type="match status" value="1"/>
</dbReference>
<dbReference type="GO" id="GO:0009887">
    <property type="term" value="P:animal organ morphogenesis"/>
    <property type="evidence" value="ECO:0007669"/>
    <property type="project" value="TreeGrafter"/>
</dbReference>
<dbReference type="GO" id="GO:0007411">
    <property type="term" value="P:axon guidance"/>
    <property type="evidence" value="ECO:0007669"/>
    <property type="project" value="TreeGrafter"/>
</dbReference>
<reference evidence="4 5" key="1">
    <citation type="submission" date="2015-07" db="EMBL/GenBank/DDBJ databases">
        <title>The genome of Eufriesea mexicana.</title>
        <authorList>
            <person name="Pan H."/>
            <person name="Kapheim K."/>
        </authorList>
    </citation>
    <scope>NUCLEOTIDE SEQUENCE [LARGE SCALE GENOMIC DNA]</scope>
    <source>
        <strain evidence="4">0111107269</strain>
        <tissue evidence="4">Whole body</tissue>
    </source>
</reference>
<dbReference type="GO" id="GO:0005201">
    <property type="term" value="F:extracellular matrix structural constituent"/>
    <property type="evidence" value="ECO:0007669"/>
    <property type="project" value="TreeGrafter"/>
</dbReference>
<evidence type="ECO:0000313" key="4">
    <source>
        <dbReference type="EMBL" id="OAD57728.1"/>
    </source>
</evidence>
<proteinExistence type="predicted"/>
<keyword evidence="5" id="KW-1185">Reference proteome</keyword>
<keyword evidence="2" id="KW-0424">Laminin EGF-like domain</keyword>
<feature type="domain" description="Laminin N-terminal" evidence="3">
    <location>
        <begin position="1"/>
        <end position="161"/>
    </location>
</feature>
<name>A0A310SGL0_9HYME</name>
<dbReference type="PROSITE" id="PS51117">
    <property type="entry name" value="LAMININ_NTER"/>
    <property type="match status" value="1"/>
</dbReference>
<dbReference type="Pfam" id="PF00055">
    <property type="entry name" value="Laminin_N"/>
    <property type="match status" value="1"/>
</dbReference>
<evidence type="ECO:0000256" key="1">
    <source>
        <dbReference type="ARBA" id="ARBA00023157"/>
    </source>
</evidence>
<protein>
    <submittedName>
        <fullName evidence="4">Laminin subunit alpha-1</fullName>
    </submittedName>
</protein>
<gene>
    <name evidence="4" type="ORF">WN48_01535</name>
</gene>
<evidence type="ECO:0000259" key="3">
    <source>
        <dbReference type="PROSITE" id="PS51117"/>
    </source>
</evidence>